<sequence length="223" mass="23576">MFTGLVEELAHVVRVDASPHGAAFELAADKIMEDMQLGDSIAVNGVCLTVERMQGDHFFVSAVPETLRRSNLGGLQAGDAVHVERAMSASGRFGGHIVSGHIDGTGRVREVRQDGIARVLVIEVDPALIRYMVDKGSVCVDGVSLTIMRVVGQAFSVSIIPHTRGATRFGGVRPGEIVNIECDIVAKYVERLLMGGAAVEHEGASGSTTGGITLDMLARHGFA</sequence>
<evidence type="ECO:0000256" key="4">
    <source>
        <dbReference type="ARBA" id="ARBA00011233"/>
    </source>
</evidence>
<proteinExistence type="predicted"/>
<name>A0A1H2RSY4_9BACL</name>
<dbReference type="FunFam" id="2.40.30.20:FF:000003">
    <property type="entry name" value="Riboflavin synthase, alpha subunit"/>
    <property type="match status" value="1"/>
</dbReference>
<dbReference type="PANTHER" id="PTHR21098">
    <property type="entry name" value="RIBOFLAVIN SYNTHASE ALPHA CHAIN"/>
    <property type="match status" value="1"/>
</dbReference>
<evidence type="ECO:0000256" key="2">
    <source>
        <dbReference type="ARBA" id="ARBA00002803"/>
    </source>
</evidence>
<dbReference type="InterPro" id="IPR001783">
    <property type="entry name" value="Lumazine-bd"/>
</dbReference>
<dbReference type="RefSeq" id="WP_074691863.1">
    <property type="nucleotide sequence ID" value="NZ_BSRA01000005.1"/>
</dbReference>
<evidence type="ECO:0000256" key="10">
    <source>
        <dbReference type="NCBIfam" id="TIGR00187"/>
    </source>
</evidence>
<reference evidence="14" key="2">
    <citation type="submission" date="2016-10" db="EMBL/GenBank/DDBJ databases">
        <authorList>
            <person name="de Groot N.N."/>
        </authorList>
    </citation>
    <scope>NUCLEOTIDE SEQUENCE [LARGE SCALE GENOMIC DNA]</scope>
    <source>
        <strain evidence="14">DSM 12489</strain>
    </source>
</reference>
<dbReference type="PANTHER" id="PTHR21098:SF12">
    <property type="entry name" value="RIBOFLAVIN SYNTHASE"/>
    <property type="match status" value="1"/>
</dbReference>
<dbReference type="InterPro" id="IPR026017">
    <property type="entry name" value="Lumazine-bd_dom"/>
</dbReference>
<dbReference type="GO" id="GO:0009231">
    <property type="term" value="P:riboflavin biosynthetic process"/>
    <property type="evidence" value="ECO:0007669"/>
    <property type="project" value="UniProtKB-KW"/>
</dbReference>
<dbReference type="InterPro" id="IPR017938">
    <property type="entry name" value="Riboflavin_synthase-like_b-brl"/>
</dbReference>
<dbReference type="CDD" id="cd00402">
    <property type="entry name" value="Riboflavin_synthase_like"/>
    <property type="match status" value="1"/>
</dbReference>
<dbReference type="InterPro" id="IPR023366">
    <property type="entry name" value="ATP_synth_asu-like_sf"/>
</dbReference>
<dbReference type="EC" id="2.5.1.9" evidence="5 10"/>
<dbReference type="GO" id="GO:0004746">
    <property type="term" value="F:riboflavin synthase activity"/>
    <property type="evidence" value="ECO:0007669"/>
    <property type="project" value="UniProtKB-UniRule"/>
</dbReference>
<keyword evidence="9" id="KW-0677">Repeat</keyword>
<keyword evidence="7" id="KW-0686">Riboflavin biosynthesis</keyword>
<evidence type="ECO:0000313" key="13">
    <source>
        <dbReference type="EMBL" id="GLV13475.1"/>
    </source>
</evidence>
<evidence type="ECO:0000256" key="8">
    <source>
        <dbReference type="ARBA" id="ARBA00022679"/>
    </source>
</evidence>
<evidence type="ECO:0000313" key="15">
    <source>
        <dbReference type="Proteomes" id="UP000182589"/>
    </source>
</evidence>
<evidence type="ECO:0000256" key="9">
    <source>
        <dbReference type="ARBA" id="ARBA00022737"/>
    </source>
</evidence>
<dbReference type="NCBIfam" id="TIGR00187">
    <property type="entry name" value="ribE"/>
    <property type="match status" value="1"/>
</dbReference>
<gene>
    <name evidence="13" type="ORF">Heshes_11590</name>
    <name evidence="14" type="ORF">SAMN04489725_103133</name>
</gene>
<feature type="repeat" description="Lumazine-binding" evidence="11">
    <location>
        <begin position="97"/>
        <end position="193"/>
    </location>
</feature>
<evidence type="ECO:0000259" key="12">
    <source>
        <dbReference type="PROSITE" id="PS51177"/>
    </source>
</evidence>
<accession>A0A1H2RSY4</accession>
<dbReference type="NCBIfam" id="NF006767">
    <property type="entry name" value="PRK09289.1"/>
    <property type="match status" value="1"/>
</dbReference>
<keyword evidence="8" id="KW-0808">Transferase</keyword>
<reference evidence="13" key="3">
    <citation type="submission" date="2023-02" db="EMBL/GenBank/DDBJ databases">
        <title>Proposal of a novel subspecies: Alicyclobacillus hesperidum subspecies aegle.</title>
        <authorList>
            <person name="Goto K."/>
            <person name="Fujii T."/>
            <person name="Yasui K."/>
            <person name="Mochida K."/>
            <person name="Kato-Tanaka Y."/>
            <person name="Morohoshi S."/>
            <person name="An S.Y."/>
            <person name="Kasai H."/>
            <person name="Yokota A."/>
        </authorList>
    </citation>
    <scope>NUCLEOTIDE SEQUENCE</scope>
    <source>
        <strain evidence="13">DSM 12766</strain>
    </source>
</reference>
<dbReference type="STRING" id="89784.SAMN04489725_103133"/>
<dbReference type="PROSITE" id="PS51177">
    <property type="entry name" value="LUMAZINE_BIND"/>
    <property type="match status" value="2"/>
</dbReference>
<protein>
    <recommendedName>
        <fullName evidence="6 10">Riboflavin synthase</fullName>
        <ecNumber evidence="5 10">2.5.1.9</ecNumber>
    </recommendedName>
</protein>
<feature type="domain" description="Lumazine-binding" evidence="12">
    <location>
        <begin position="97"/>
        <end position="193"/>
    </location>
</feature>
<dbReference type="Pfam" id="PF00677">
    <property type="entry name" value="Lum_binding"/>
    <property type="match status" value="2"/>
</dbReference>
<feature type="domain" description="Lumazine-binding" evidence="12">
    <location>
        <begin position="1"/>
        <end position="96"/>
    </location>
</feature>
<dbReference type="FunFam" id="2.40.30.20:FF:000004">
    <property type="entry name" value="Riboflavin synthase, alpha subunit"/>
    <property type="match status" value="1"/>
</dbReference>
<comment type="subunit">
    <text evidence="4">Homotrimer.</text>
</comment>
<keyword evidence="15" id="KW-1185">Reference proteome</keyword>
<evidence type="ECO:0000256" key="7">
    <source>
        <dbReference type="ARBA" id="ARBA00022619"/>
    </source>
</evidence>
<dbReference type="AlphaFoldDB" id="A0A1H2RSY4"/>
<dbReference type="PIRSF" id="PIRSF000498">
    <property type="entry name" value="Riboflavin_syn_A"/>
    <property type="match status" value="1"/>
</dbReference>
<dbReference type="Proteomes" id="UP001157137">
    <property type="component" value="Unassembled WGS sequence"/>
</dbReference>
<dbReference type="Proteomes" id="UP000182589">
    <property type="component" value="Unassembled WGS sequence"/>
</dbReference>
<organism evidence="14 15">
    <name type="scientific">Alicyclobacillus hesperidum</name>
    <dbReference type="NCBI Taxonomy" id="89784"/>
    <lineage>
        <taxon>Bacteria</taxon>
        <taxon>Bacillati</taxon>
        <taxon>Bacillota</taxon>
        <taxon>Bacilli</taxon>
        <taxon>Bacillales</taxon>
        <taxon>Alicyclobacillaceae</taxon>
        <taxon>Alicyclobacillus</taxon>
    </lineage>
</organism>
<dbReference type="EMBL" id="BSRA01000005">
    <property type="protein sequence ID" value="GLV13475.1"/>
    <property type="molecule type" value="Genomic_DNA"/>
</dbReference>
<evidence type="ECO:0000256" key="3">
    <source>
        <dbReference type="ARBA" id="ARBA00004887"/>
    </source>
</evidence>
<comment type="pathway">
    <text evidence="3">Cofactor biosynthesis; riboflavin biosynthesis; riboflavin from 2-hydroxy-3-oxobutyl phosphate and 5-amino-6-(D-ribitylamino)uracil: step 2/2.</text>
</comment>
<evidence type="ECO:0000256" key="11">
    <source>
        <dbReference type="PROSITE-ProRule" id="PRU00524"/>
    </source>
</evidence>
<reference evidence="15" key="1">
    <citation type="submission" date="2016-10" db="EMBL/GenBank/DDBJ databases">
        <authorList>
            <person name="Varghese N."/>
        </authorList>
    </citation>
    <scope>NUCLEOTIDE SEQUENCE [LARGE SCALE GENOMIC DNA]</scope>
    <source>
        <strain evidence="15">DSM 12489</strain>
    </source>
</reference>
<evidence type="ECO:0000256" key="1">
    <source>
        <dbReference type="ARBA" id="ARBA00000968"/>
    </source>
</evidence>
<dbReference type="SUPFAM" id="SSF63380">
    <property type="entry name" value="Riboflavin synthase domain-like"/>
    <property type="match status" value="2"/>
</dbReference>
<dbReference type="Gene3D" id="2.40.30.20">
    <property type="match status" value="2"/>
</dbReference>
<feature type="repeat" description="Lumazine-binding" evidence="11">
    <location>
        <begin position="1"/>
        <end position="96"/>
    </location>
</feature>
<evidence type="ECO:0000313" key="14">
    <source>
        <dbReference type="EMBL" id="SDW22582.1"/>
    </source>
</evidence>
<comment type="function">
    <text evidence="2">Catalyzes the dismutation of two molecules of 6,7-dimethyl-8-ribityllumazine, resulting in the formation of riboflavin and 5-amino-6-(D-ribitylamino)uracil.</text>
</comment>
<comment type="catalytic activity">
    <reaction evidence="1">
        <text>2 6,7-dimethyl-8-(1-D-ribityl)lumazine + H(+) = 5-amino-6-(D-ribitylamino)uracil + riboflavin</text>
        <dbReference type="Rhea" id="RHEA:20772"/>
        <dbReference type="ChEBI" id="CHEBI:15378"/>
        <dbReference type="ChEBI" id="CHEBI:15934"/>
        <dbReference type="ChEBI" id="CHEBI:57986"/>
        <dbReference type="ChEBI" id="CHEBI:58201"/>
        <dbReference type="EC" id="2.5.1.9"/>
    </reaction>
</comment>
<dbReference type="EMBL" id="FNOJ01000003">
    <property type="protein sequence ID" value="SDW22582.1"/>
    <property type="molecule type" value="Genomic_DNA"/>
</dbReference>
<evidence type="ECO:0000256" key="6">
    <source>
        <dbReference type="ARBA" id="ARBA00013950"/>
    </source>
</evidence>
<evidence type="ECO:0000256" key="5">
    <source>
        <dbReference type="ARBA" id="ARBA00012827"/>
    </source>
</evidence>